<dbReference type="InterPro" id="IPR003149">
    <property type="entry name" value="Fe_hydrogenase_ssu"/>
</dbReference>
<dbReference type="Pfam" id="PF13510">
    <property type="entry name" value="Fer2_4"/>
    <property type="match status" value="1"/>
</dbReference>
<dbReference type="InterPro" id="IPR013352">
    <property type="entry name" value="Fe_hydrogenase_subset"/>
</dbReference>
<evidence type="ECO:0000259" key="16">
    <source>
        <dbReference type="PROSITE" id="PS51379"/>
    </source>
</evidence>
<dbReference type="Gene3D" id="3.40.50.1780">
    <property type="match status" value="1"/>
</dbReference>
<dbReference type="AlphaFoldDB" id="Q2LSB7"/>
<dbReference type="InterPro" id="IPR017896">
    <property type="entry name" value="4Fe4S_Fe-S-bd"/>
</dbReference>
<dbReference type="SMART" id="SM00929">
    <property type="entry name" value="NADH-G_4Fe-4S_3"/>
    <property type="match status" value="1"/>
</dbReference>
<dbReference type="InterPro" id="IPR019574">
    <property type="entry name" value="NADH_UbQ_OxRdtase_Gsu_4Fe4S-bd"/>
</dbReference>
<dbReference type="PROSITE" id="PS00198">
    <property type="entry name" value="4FE4S_FER_1"/>
    <property type="match status" value="1"/>
</dbReference>
<dbReference type="Pfam" id="PF12838">
    <property type="entry name" value="Fer4_7"/>
    <property type="match status" value="1"/>
</dbReference>
<evidence type="ECO:0000313" key="18">
    <source>
        <dbReference type="EMBL" id="ABC76974.1"/>
    </source>
</evidence>
<evidence type="ECO:0000256" key="11">
    <source>
        <dbReference type="ARBA" id="ARBA00023027"/>
    </source>
</evidence>
<evidence type="ECO:0000256" key="5">
    <source>
        <dbReference type="ARBA" id="ARBA00022714"/>
    </source>
</evidence>
<keyword evidence="8" id="KW-1278">Translocase</keyword>
<keyword evidence="12" id="KW-0472">Membrane</keyword>
<feature type="region of interest" description="Disordered" evidence="14">
    <location>
        <begin position="583"/>
        <end position="605"/>
    </location>
</feature>
<evidence type="ECO:0000256" key="13">
    <source>
        <dbReference type="ARBA" id="ARBA00034078"/>
    </source>
</evidence>
<dbReference type="PROSITE" id="PS51839">
    <property type="entry name" value="4FE4S_HC3"/>
    <property type="match status" value="1"/>
</dbReference>
<gene>
    <name evidence="18" type="ORF">SYN_01370</name>
</gene>
<dbReference type="GO" id="GO:0051537">
    <property type="term" value="F:2 iron, 2 sulfur cluster binding"/>
    <property type="evidence" value="ECO:0007669"/>
    <property type="project" value="UniProtKB-KW"/>
</dbReference>
<keyword evidence="19" id="KW-1185">Reference proteome</keyword>
<dbReference type="Pfam" id="PF02906">
    <property type="entry name" value="Fe_hyd_lg_C"/>
    <property type="match status" value="1"/>
</dbReference>
<evidence type="ECO:0000256" key="1">
    <source>
        <dbReference type="ARBA" id="ARBA00001966"/>
    </source>
</evidence>
<feature type="domain" description="4Fe-4S His(Cys)3-ligated-type" evidence="17">
    <location>
        <begin position="85"/>
        <end position="124"/>
    </location>
</feature>
<evidence type="ECO:0000256" key="4">
    <source>
        <dbReference type="ARBA" id="ARBA00022485"/>
    </source>
</evidence>
<dbReference type="InterPro" id="IPR001041">
    <property type="entry name" value="2Fe-2S_ferredoxin-type"/>
</dbReference>
<feature type="domain" description="4Fe-4S ferredoxin-type" evidence="16">
    <location>
        <begin position="189"/>
        <end position="218"/>
    </location>
</feature>
<reference evidence="18 19" key="1">
    <citation type="journal article" date="2007" name="Proc. Natl. Acad. Sci. U.S.A.">
        <title>The genome of Syntrophus aciditrophicus: life at the thermodynamic limit of microbial growth.</title>
        <authorList>
            <person name="McInerney M.J."/>
            <person name="Rohlin L."/>
            <person name="Mouttaki H."/>
            <person name="Kim U."/>
            <person name="Krupp R.S."/>
            <person name="Rios-Hernandez L."/>
            <person name="Sieber J."/>
            <person name="Struchtemeyer C.G."/>
            <person name="Bhattacharyya A."/>
            <person name="Campbell J.W."/>
            <person name="Gunsalus R.P."/>
        </authorList>
    </citation>
    <scope>NUCLEOTIDE SEQUENCE [LARGE SCALE GENOMIC DNA]</scope>
    <source>
        <strain evidence="18 19">SB</strain>
    </source>
</reference>
<dbReference type="GO" id="GO:0008901">
    <property type="term" value="F:ferredoxin hydrogenase activity"/>
    <property type="evidence" value="ECO:0007669"/>
    <property type="project" value="InterPro"/>
</dbReference>
<dbReference type="PROSITE" id="PS51085">
    <property type="entry name" value="2FE2S_FER_2"/>
    <property type="match status" value="1"/>
</dbReference>
<evidence type="ECO:0000256" key="9">
    <source>
        <dbReference type="ARBA" id="ARBA00023004"/>
    </source>
</evidence>
<dbReference type="InterPro" id="IPR050340">
    <property type="entry name" value="Cytosolic_Fe-S_CAF"/>
</dbReference>
<keyword evidence="7" id="KW-0677">Repeat</keyword>
<evidence type="ECO:0000256" key="6">
    <source>
        <dbReference type="ARBA" id="ARBA00022723"/>
    </source>
</evidence>
<evidence type="ECO:0000256" key="12">
    <source>
        <dbReference type="ARBA" id="ARBA00023136"/>
    </source>
</evidence>
<evidence type="ECO:0000259" key="15">
    <source>
        <dbReference type="PROSITE" id="PS51085"/>
    </source>
</evidence>
<dbReference type="InterPro" id="IPR036010">
    <property type="entry name" value="2Fe-2S_ferredoxin-like_sf"/>
</dbReference>
<dbReference type="Pfam" id="PF02256">
    <property type="entry name" value="Fe_hyd_SSU"/>
    <property type="match status" value="1"/>
</dbReference>
<keyword evidence="9" id="KW-0408">Iron</keyword>
<dbReference type="InterPro" id="IPR017900">
    <property type="entry name" value="4Fe4S_Fe_S_CS"/>
</dbReference>
<accession>Q2LSB7</accession>
<organism evidence="18 19">
    <name type="scientific">Syntrophus aciditrophicus (strain SB)</name>
    <dbReference type="NCBI Taxonomy" id="56780"/>
    <lineage>
        <taxon>Bacteria</taxon>
        <taxon>Pseudomonadati</taxon>
        <taxon>Thermodesulfobacteriota</taxon>
        <taxon>Syntrophia</taxon>
        <taxon>Syntrophales</taxon>
        <taxon>Syntrophaceae</taxon>
        <taxon>Syntrophus</taxon>
    </lineage>
</organism>
<dbReference type="Gene3D" id="3.40.950.10">
    <property type="entry name" value="Fe-only Hydrogenase (Larger Subunit), Chain L, domain 3"/>
    <property type="match status" value="1"/>
</dbReference>
<comment type="similarity">
    <text evidence="3">Belongs to the complex I 75 kDa subunit family.</text>
</comment>
<evidence type="ECO:0000259" key="17">
    <source>
        <dbReference type="PROSITE" id="PS51839"/>
    </source>
</evidence>
<dbReference type="NCBIfam" id="TIGR02512">
    <property type="entry name" value="FeFe_hydrog_A"/>
    <property type="match status" value="1"/>
</dbReference>
<evidence type="ECO:0000256" key="7">
    <source>
        <dbReference type="ARBA" id="ARBA00022737"/>
    </source>
</evidence>
<dbReference type="Gene3D" id="3.10.20.740">
    <property type="match status" value="1"/>
</dbReference>
<evidence type="ECO:0000256" key="3">
    <source>
        <dbReference type="ARBA" id="ARBA00005404"/>
    </source>
</evidence>
<dbReference type="Gene3D" id="4.10.260.20">
    <property type="entry name" value="Iron hydrogenase, small subunit"/>
    <property type="match status" value="1"/>
</dbReference>
<dbReference type="SUPFAM" id="SSF54862">
    <property type="entry name" value="4Fe-4S ferredoxins"/>
    <property type="match status" value="1"/>
</dbReference>
<dbReference type="Proteomes" id="UP000001933">
    <property type="component" value="Chromosome"/>
</dbReference>
<protein>
    <submittedName>
        <fullName evidence="18">Iron only hydrogenase large subunit</fullName>
    </submittedName>
</protein>
<dbReference type="InterPro" id="IPR009016">
    <property type="entry name" value="Fe_hydrogenase"/>
</dbReference>
<comment type="subcellular location">
    <subcellularLocation>
        <location evidence="2">Membrane</location>
    </subcellularLocation>
</comment>
<dbReference type="InterPro" id="IPR004108">
    <property type="entry name" value="Fe_hydrogenase_lsu_C"/>
</dbReference>
<dbReference type="eggNOG" id="COG3383">
    <property type="taxonomic scope" value="Bacteria"/>
</dbReference>
<dbReference type="InParanoid" id="Q2LSB7"/>
<comment type="cofactor">
    <cofactor evidence="13">
        <name>[2Fe-2S] cluster</name>
        <dbReference type="ChEBI" id="CHEBI:190135"/>
    </cofactor>
</comment>
<dbReference type="InterPro" id="IPR049830">
    <property type="entry name" value="HndD"/>
</dbReference>
<evidence type="ECO:0000256" key="14">
    <source>
        <dbReference type="SAM" id="MobiDB-lite"/>
    </source>
</evidence>
<comment type="cofactor">
    <cofactor evidence="1">
        <name>[4Fe-4S] cluster</name>
        <dbReference type="ChEBI" id="CHEBI:49883"/>
    </cofactor>
</comment>
<feature type="compositionally biased region" description="Basic and acidic residues" evidence="14">
    <location>
        <begin position="593"/>
        <end position="605"/>
    </location>
</feature>
<dbReference type="GO" id="GO:0051539">
    <property type="term" value="F:4 iron, 4 sulfur cluster binding"/>
    <property type="evidence" value="ECO:0007669"/>
    <property type="project" value="UniProtKB-KW"/>
</dbReference>
<evidence type="ECO:0000256" key="2">
    <source>
        <dbReference type="ARBA" id="ARBA00004370"/>
    </source>
</evidence>
<dbReference type="SUPFAM" id="SSF53920">
    <property type="entry name" value="Fe-only hydrogenase"/>
    <property type="match status" value="1"/>
</dbReference>
<feature type="domain" description="4Fe-4S ferredoxin-type" evidence="16">
    <location>
        <begin position="146"/>
        <end position="176"/>
    </location>
</feature>
<proteinExistence type="inferred from homology"/>
<dbReference type="FunFam" id="3.10.20.740:FF:000004">
    <property type="entry name" value="NADH-quinone oxidoreductase"/>
    <property type="match status" value="1"/>
</dbReference>
<dbReference type="Pfam" id="PF10588">
    <property type="entry name" value="NADH-G_4Fe-4S_3"/>
    <property type="match status" value="1"/>
</dbReference>
<sequence length="605" mass="65927">MEEHMSSINLTVNNIDVEVEAGATLYQAAQKAGVNIPTLCAWFDKDHTPGACRVCVVEVEGMPSLAASCAYPAQNGMKVFTNSDKVRQARKMIVELILASHPQECNFCVRNGNCELQKVAEMVGVKNIRYDSEEFDRDRELDTSSPAIVRDSSKCINCRRCVTVCESIQTVAALSPMNRGYESTVSPAFNLPLNETNCVNCGQCVMACPVGALYEKDQVDEVWKALQDPTRHVVVQEAPAIRAALGEEFGMPPGSLVTGKMIAALRRLGFDKVFDTNFTADLTIIEEGNELLKRVKEGGTLPMITSCSPGWIKFCEHFYPDLLGHLSTCKSPQQMFGALAKTYYAQVSGIDPANIFSVSIMPCTAKKYEAQRPEMKSSGYQDVDVVLTTRELARMIKEAGIDFVNLPDEKYDDPMGEYTGAATIFGATGGVMEAALRTVYAVVTGEELSDLNIMPVRGLEGVKAAAVPVGALGDVKVAVAHGLGNARKLLDEIRAGKSEYAFIEVMCCPGGCVAGGGEPIPTTDEIRMLRAGALYRDDGEVQQYRQSHQSPPVKAVYEKFLKEPLGHKSHELLHTHYVQRGQSLPHLDASPAGEKETVEAMCEKD</sequence>
<dbReference type="GO" id="GO:0016020">
    <property type="term" value="C:membrane"/>
    <property type="evidence" value="ECO:0007669"/>
    <property type="project" value="UniProtKB-SubCell"/>
</dbReference>
<dbReference type="InterPro" id="IPR036991">
    <property type="entry name" value="Fe_hydrogenase_ssu_sf"/>
</dbReference>
<dbReference type="PROSITE" id="PS51379">
    <property type="entry name" value="4FE4S_FER_2"/>
    <property type="match status" value="2"/>
</dbReference>
<dbReference type="FunFam" id="3.30.70.20:FF:000035">
    <property type="entry name" value="Iron hydrogenase 1"/>
    <property type="match status" value="1"/>
</dbReference>
<dbReference type="CDD" id="cd00207">
    <property type="entry name" value="fer2"/>
    <property type="match status" value="1"/>
</dbReference>
<dbReference type="HOGENOM" id="CLU_018240_2_1_7"/>
<dbReference type="Gene3D" id="3.30.70.20">
    <property type="match status" value="1"/>
</dbReference>
<dbReference type="NCBIfam" id="NF040763">
    <property type="entry name" value="FeFe_hydrog_A6"/>
    <property type="match status" value="1"/>
</dbReference>
<dbReference type="STRING" id="56780.SYN_01370"/>
<name>Q2LSB7_SYNAS</name>
<evidence type="ECO:0000256" key="10">
    <source>
        <dbReference type="ARBA" id="ARBA00023014"/>
    </source>
</evidence>
<keyword evidence="4" id="KW-0004">4Fe-4S</keyword>
<dbReference type="eggNOG" id="COG4624">
    <property type="taxonomic scope" value="Bacteria"/>
</dbReference>
<evidence type="ECO:0000256" key="8">
    <source>
        <dbReference type="ARBA" id="ARBA00022967"/>
    </source>
</evidence>
<dbReference type="SUPFAM" id="SSF54292">
    <property type="entry name" value="2Fe-2S ferredoxin-like"/>
    <property type="match status" value="1"/>
</dbReference>
<dbReference type="SMART" id="SM00902">
    <property type="entry name" value="Fe_hyd_SSU"/>
    <property type="match status" value="1"/>
</dbReference>
<keyword evidence="11" id="KW-0520">NAD</keyword>
<dbReference type="KEGG" id="sat:SYN_01370"/>
<keyword evidence="10" id="KW-0411">Iron-sulfur</keyword>
<dbReference type="GO" id="GO:0005506">
    <property type="term" value="F:iron ion binding"/>
    <property type="evidence" value="ECO:0007669"/>
    <property type="project" value="InterPro"/>
</dbReference>
<feature type="domain" description="2Fe-2S ferredoxin-type" evidence="15">
    <location>
        <begin position="6"/>
        <end position="85"/>
    </location>
</feature>
<dbReference type="PANTHER" id="PTHR11615">
    <property type="entry name" value="NITRATE, FORMATE, IRON DEHYDROGENASE"/>
    <property type="match status" value="1"/>
</dbReference>
<evidence type="ECO:0000313" key="19">
    <source>
        <dbReference type="Proteomes" id="UP000001933"/>
    </source>
</evidence>
<dbReference type="EMBL" id="CP000252">
    <property type="protein sequence ID" value="ABC76974.1"/>
    <property type="molecule type" value="Genomic_DNA"/>
</dbReference>
<keyword evidence="6" id="KW-0479">Metal-binding</keyword>
<keyword evidence="5" id="KW-0001">2Fe-2S</keyword>